<dbReference type="SUPFAM" id="SSF53756">
    <property type="entry name" value="UDP-Glycosyltransferase/glycogen phosphorylase"/>
    <property type="match status" value="1"/>
</dbReference>
<dbReference type="CDD" id="cd03808">
    <property type="entry name" value="GT4_CapM-like"/>
    <property type="match status" value="1"/>
</dbReference>
<keyword evidence="3" id="KW-1185">Reference proteome</keyword>
<proteinExistence type="predicted"/>
<dbReference type="Proteomes" id="UP000486760">
    <property type="component" value="Unassembled WGS sequence"/>
</dbReference>
<gene>
    <name evidence="2" type="ORF">F0A17_01430</name>
</gene>
<dbReference type="EMBL" id="VTPY01000001">
    <property type="protein sequence ID" value="KAA0014344.1"/>
    <property type="molecule type" value="Genomic_DNA"/>
</dbReference>
<organism evidence="2 3">
    <name type="scientific">Billgrantia pellis</name>
    <dbReference type="NCBI Taxonomy" id="2606936"/>
    <lineage>
        <taxon>Bacteria</taxon>
        <taxon>Pseudomonadati</taxon>
        <taxon>Pseudomonadota</taxon>
        <taxon>Gammaproteobacteria</taxon>
        <taxon>Oceanospirillales</taxon>
        <taxon>Halomonadaceae</taxon>
        <taxon>Billgrantia</taxon>
    </lineage>
</organism>
<dbReference type="PANTHER" id="PTHR12526">
    <property type="entry name" value="GLYCOSYLTRANSFERASE"/>
    <property type="match status" value="1"/>
</dbReference>
<feature type="domain" description="Glycosyltransferase subfamily 4-like N-terminal" evidence="1">
    <location>
        <begin position="21"/>
        <end position="157"/>
    </location>
</feature>
<evidence type="ECO:0000313" key="2">
    <source>
        <dbReference type="EMBL" id="KAA0014344.1"/>
    </source>
</evidence>
<evidence type="ECO:0000259" key="1">
    <source>
        <dbReference type="Pfam" id="PF13477"/>
    </source>
</evidence>
<dbReference type="GO" id="GO:0016757">
    <property type="term" value="F:glycosyltransferase activity"/>
    <property type="evidence" value="ECO:0007669"/>
    <property type="project" value="TreeGrafter"/>
</dbReference>
<dbReference type="RefSeq" id="WP_149326556.1">
    <property type="nucleotide sequence ID" value="NZ_VTPY01000001.1"/>
</dbReference>
<dbReference type="Pfam" id="PF13692">
    <property type="entry name" value="Glyco_trans_1_4"/>
    <property type="match status" value="1"/>
</dbReference>
<accession>A0A7V7KJ10</accession>
<protein>
    <submittedName>
        <fullName evidence="2">Glycosyltransferase family 4 protein</fullName>
    </submittedName>
</protein>
<dbReference type="Gene3D" id="3.40.50.2000">
    <property type="entry name" value="Glycogen Phosphorylase B"/>
    <property type="match status" value="2"/>
</dbReference>
<reference evidence="2 3" key="1">
    <citation type="submission" date="2019-08" db="EMBL/GenBank/DDBJ databases">
        <title>Bioinformatics analysis of the strain L3 and L5.</title>
        <authorList>
            <person name="Li X."/>
        </authorList>
    </citation>
    <scope>NUCLEOTIDE SEQUENCE [LARGE SCALE GENOMIC DNA]</scope>
    <source>
        <strain evidence="2 3">L5</strain>
    </source>
</reference>
<dbReference type="Pfam" id="PF13477">
    <property type="entry name" value="Glyco_trans_4_2"/>
    <property type="match status" value="1"/>
</dbReference>
<evidence type="ECO:0000313" key="3">
    <source>
        <dbReference type="Proteomes" id="UP000486760"/>
    </source>
</evidence>
<dbReference type="AlphaFoldDB" id="A0A7V7KJ10"/>
<dbReference type="InterPro" id="IPR028098">
    <property type="entry name" value="Glyco_trans_4-like_N"/>
</dbReference>
<sequence>MKFLIVAGAPGSLINFRGQLITDLISSGLEVHAAAPDLSNDGLTRMKLEKMGARVHDVYLSRTGINPFHDMRTLVELVRLMWAIRPDYVMGYTIKPVIFGIFAAVLTRCPRRFALITGLGYCFSSYGQTAKTRFIGTIAANLYRHSLRFANKVFFQNPDDQALFRDRNIINGTVPSVVVNGSGVDIDHFMPRAYPRQVVFLLIARLLVDKGIREYAEAAYRLKTEYPDTIFTLVGDLDSNPNSISAQELDRWVQDGVIQYLGKLDDVRDALGNASVFVLPSFYREGIPRTILEALSMGRPIITTDTPGCRETVIDGENGYLVPPRNATELANAMRAFIQSPQLIATMGERSREQALRKYDVCKVNAVMLKEMGISCSNVSSISVLPRSC</sequence>
<name>A0A7V7KJ10_9GAMM</name>
<comment type="caution">
    <text evidence="2">The sequence shown here is derived from an EMBL/GenBank/DDBJ whole genome shotgun (WGS) entry which is preliminary data.</text>
</comment>
<keyword evidence="2" id="KW-0808">Transferase</keyword>
<dbReference type="PANTHER" id="PTHR12526:SF638">
    <property type="entry name" value="SPORE COAT PROTEIN SA"/>
    <property type="match status" value="1"/>
</dbReference>